<evidence type="ECO:0000313" key="5">
    <source>
        <dbReference type="EMBL" id="WSD19760.1"/>
    </source>
</evidence>
<dbReference type="Pfam" id="PF13379">
    <property type="entry name" value="NMT1_2"/>
    <property type="match status" value="1"/>
</dbReference>
<dbReference type="PANTHER" id="PTHR30024:SF47">
    <property type="entry name" value="TAURINE-BINDING PERIPLASMIC PROTEIN"/>
    <property type="match status" value="1"/>
</dbReference>
<dbReference type="EMBL" id="CP109135">
    <property type="protein sequence ID" value="WSD19760.1"/>
    <property type="molecule type" value="Genomic_DNA"/>
</dbReference>
<dbReference type="Gene3D" id="3.40.190.10">
    <property type="entry name" value="Periplasmic binding protein-like II"/>
    <property type="match status" value="2"/>
</dbReference>
<comment type="similarity">
    <text evidence="2">Belongs to the bacterial solute-binding protein SsuA/TauA family.</text>
</comment>
<dbReference type="PROSITE" id="PS51257">
    <property type="entry name" value="PROKAR_LIPOPROTEIN"/>
    <property type="match status" value="1"/>
</dbReference>
<sequence length="371" mass="40175">MFTRRFLFASTSRRTPRTRLVAALTVLTVVLTGCASTDRGDSSGGAAQDGALKVQIMSTSSTFTDLPTVVIEARDYFAKVGLDATVTHGAGNASLITQTVISGDADVGTSGTGALYNAYAEGMTDLVSLGTTNRSITFGLALSQDTIDTLAERGVTPESPVRDRVRALRGLDLAASPQGSTGNSYLRIMLSEHGVDPDRDVTIIPNNDATAQIASTRQGRTDGFAQSFPRVNFPEAEGWGGLWLNWAVDLPKLLPLASHDYYTTRSWLSKNPEVAKRVMEAMWLAHRDLQNPTAELRDDVRKLPDYADLNEDAFKAGWELAVGAYKGATPLTTKEMFDNQASLVNADRDKPLRFDFDDIYDLSAAEAAQPR</sequence>
<keyword evidence="3 4" id="KW-0732">Signal</keyword>
<name>A0ABZ1HNC7_STRPH</name>
<accession>A0ABZ1HNC7</accession>
<evidence type="ECO:0000313" key="6">
    <source>
        <dbReference type="Proteomes" id="UP001340816"/>
    </source>
</evidence>
<reference evidence="5 6" key="1">
    <citation type="submission" date="2022-10" db="EMBL/GenBank/DDBJ databases">
        <title>The complete genomes of actinobacterial strains from the NBC collection.</title>
        <authorList>
            <person name="Joergensen T.S."/>
            <person name="Alvarez Arevalo M."/>
            <person name="Sterndorff E.B."/>
            <person name="Faurdal D."/>
            <person name="Vuksanovic O."/>
            <person name="Mourched A.-S."/>
            <person name="Charusanti P."/>
            <person name="Shaw S."/>
            <person name="Blin K."/>
            <person name="Weber T."/>
        </authorList>
    </citation>
    <scope>NUCLEOTIDE SEQUENCE [LARGE SCALE GENOMIC DNA]</scope>
    <source>
        <strain evidence="5 6">NBC 01752</strain>
    </source>
</reference>
<evidence type="ECO:0000256" key="1">
    <source>
        <dbReference type="ARBA" id="ARBA00004418"/>
    </source>
</evidence>
<evidence type="ECO:0000256" key="4">
    <source>
        <dbReference type="SAM" id="SignalP"/>
    </source>
</evidence>
<proteinExistence type="inferred from homology"/>
<gene>
    <name evidence="5" type="ORF">OHB35_44655</name>
</gene>
<organism evidence="5 6">
    <name type="scientific">Streptomyces phaeochromogenes</name>
    <dbReference type="NCBI Taxonomy" id="1923"/>
    <lineage>
        <taxon>Bacteria</taxon>
        <taxon>Bacillati</taxon>
        <taxon>Actinomycetota</taxon>
        <taxon>Actinomycetes</taxon>
        <taxon>Kitasatosporales</taxon>
        <taxon>Streptomycetaceae</taxon>
        <taxon>Streptomyces</taxon>
        <taxon>Streptomyces phaeochromogenes group</taxon>
    </lineage>
</organism>
<evidence type="ECO:0000256" key="2">
    <source>
        <dbReference type="ARBA" id="ARBA00010742"/>
    </source>
</evidence>
<dbReference type="RefSeq" id="WP_326761697.1">
    <property type="nucleotide sequence ID" value="NZ_CP109135.1"/>
</dbReference>
<keyword evidence="6" id="KW-1185">Reference proteome</keyword>
<dbReference type="PANTHER" id="PTHR30024">
    <property type="entry name" value="ALIPHATIC SULFONATES-BINDING PROTEIN-RELATED"/>
    <property type="match status" value="1"/>
</dbReference>
<feature type="chain" id="PRO_5047078222" evidence="4">
    <location>
        <begin position="36"/>
        <end position="371"/>
    </location>
</feature>
<protein>
    <submittedName>
        <fullName evidence="5">ABC transporter substrate-binding protein</fullName>
    </submittedName>
</protein>
<comment type="subcellular location">
    <subcellularLocation>
        <location evidence="1">Periplasm</location>
    </subcellularLocation>
</comment>
<dbReference type="SUPFAM" id="SSF53850">
    <property type="entry name" value="Periplasmic binding protein-like II"/>
    <property type="match status" value="1"/>
</dbReference>
<feature type="signal peptide" evidence="4">
    <location>
        <begin position="1"/>
        <end position="35"/>
    </location>
</feature>
<dbReference type="Proteomes" id="UP001340816">
    <property type="component" value="Chromosome"/>
</dbReference>
<evidence type="ECO:0000256" key="3">
    <source>
        <dbReference type="ARBA" id="ARBA00022729"/>
    </source>
</evidence>